<proteinExistence type="predicted"/>
<name>A0A4R2B339_9BACI</name>
<keyword evidence="2" id="KW-1185">Reference proteome</keyword>
<protein>
    <submittedName>
        <fullName evidence="1">Uncharacterized protein</fullName>
    </submittedName>
</protein>
<gene>
    <name evidence="1" type="ORF">EV146_11474</name>
</gene>
<reference evidence="1 2" key="1">
    <citation type="journal article" date="2015" name="Stand. Genomic Sci.">
        <title>Genomic Encyclopedia of Bacterial and Archaeal Type Strains, Phase III: the genomes of soil and plant-associated and newly described type strains.</title>
        <authorList>
            <person name="Whitman W.B."/>
            <person name="Woyke T."/>
            <person name="Klenk H.P."/>
            <person name="Zhou Y."/>
            <person name="Lilburn T.G."/>
            <person name="Beck B.J."/>
            <person name="De Vos P."/>
            <person name="Vandamme P."/>
            <person name="Eisen J.A."/>
            <person name="Garrity G."/>
            <person name="Hugenholtz P."/>
            <person name="Kyrpides N.C."/>
        </authorList>
    </citation>
    <scope>NUCLEOTIDE SEQUENCE [LARGE SCALE GENOMIC DNA]</scope>
    <source>
        <strain evidence="1 2">CV53</strain>
    </source>
</reference>
<comment type="caution">
    <text evidence="1">The sequence shown here is derived from an EMBL/GenBank/DDBJ whole genome shotgun (WGS) entry which is preliminary data.</text>
</comment>
<dbReference type="EMBL" id="SLVV01000014">
    <property type="protein sequence ID" value="TCN20455.1"/>
    <property type="molecule type" value="Genomic_DNA"/>
</dbReference>
<evidence type="ECO:0000313" key="2">
    <source>
        <dbReference type="Proteomes" id="UP000295689"/>
    </source>
</evidence>
<dbReference type="Proteomes" id="UP000295689">
    <property type="component" value="Unassembled WGS sequence"/>
</dbReference>
<sequence length="29" mass="3413">MDLPEFKVQETKMFNNLTRSLVVTKRTVS</sequence>
<accession>A0A4R2B339</accession>
<organism evidence="1 2">
    <name type="scientific">Mesobacillus foraminis</name>
    <dbReference type="NCBI Taxonomy" id="279826"/>
    <lineage>
        <taxon>Bacteria</taxon>
        <taxon>Bacillati</taxon>
        <taxon>Bacillota</taxon>
        <taxon>Bacilli</taxon>
        <taxon>Bacillales</taxon>
        <taxon>Bacillaceae</taxon>
        <taxon>Mesobacillus</taxon>
    </lineage>
</organism>
<evidence type="ECO:0000313" key="1">
    <source>
        <dbReference type="EMBL" id="TCN20455.1"/>
    </source>
</evidence>
<dbReference type="AlphaFoldDB" id="A0A4R2B339"/>